<keyword evidence="1" id="KW-1133">Transmembrane helix</keyword>
<dbReference type="AlphaFoldDB" id="X6LQY6"/>
<feature type="non-terminal residue" evidence="2">
    <location>
        <position position="1"/>
    </location>
</feature>
<comment type="caution">
    <text evidence="2">The sequence shown here is derived from an EMBL/GenBank/DDBJ whole genome shotgun (WGS) entry which is preliminary data.</text>
</comment>
<keyword evidence="1" id="KW-0472">Membrane</keyword>
<accession>X6LQY6</accession>
<evidence type="ECO:0000256" key="1">
    <source>
        <dbReference type="SAM" id="Phobius"/>
    </source>
</evidence>
<evidence type="ECO:0000313" key="2">
    <source>
        <dbReference type="EMBL" id="ETO04288.1"/>
    </source>
</evidence>
<dbReference type="Proteomes" id="UP000023152">
    <property type="component" value="Unassembled WGS sequence"/>
</dbReference>
<reference evidence="2 3" key="1">
    <citation type="journal article" date="2013" name="Curr. Biol.">
        <title>The Genome of the Foraminiferan Reticulomyxa filosa.</title>
        <authorList>
            <person name="Glockner G."/>
            <person name="Hulsmann N."/>
            <person name="Schleicher M."/>
            <person name="Noegel A.A."/>
            <person name="Eichinger L."/>
            <person name="Gallinger C."/>
            <person name="Pawlowski J."/>
            <person name="Sierra R."/>
            <person name="Euteneuer U."/>
            <person name="Pillet L."/>
            <person name="Moustafa A."/>
            <person name="Platzer M."/>
            <person name="Groth M."/>
            <person name="Szafranski K."/>
            <person name="Schliwa M."/>
        </authorList>
    </citation>
    <scope>NUCLEOTIDE SEQUENCE [LARGE SCALE GENOMIC DNA]</scope>
</reference>
<keyword evidence="3" id="KW-1185">Reference proteome</keyword>
<evidence type="ECO:0000313" key="3">
    <source>
        <dbReference type="Proteomes" id="UP000023152"/>
    </source>
</evidence>
<organism evidence="2 3">
    <name type="scientific">Reticulomyxa filosa</name>
    <dbReference type="NCBI Taxonomy" id="46433"/>
    <lineage>
        <taxon>Eukaryota</taxon>
        <taxon>Sar</taxon>
        <taxon>Rhizaria</taxon>
        <taxon>Retaria</taxon>
        <taxon>Foraminifera</taxon>
        <taxon>Monothalamids</taxon>
        <taxon>Reticulomyxidae</taxon>
        <taxon>Reticulomyxa</taxon>
    </lineage>
</organism>
<gene>
    <name evidence="2" type="ORF">RFI_33108</name>
</gene>
<keyword evidence="1" id="KW-0812">Transmembrane</keyword>
<name>X6LQY6_RETFI</name>
<protein>
    <submittedName>
        <fullName evidence="2">Uncharacterized protein</fullName>
    </submittedName>
</protein>
<proteinExistence type="predicted"/>
<sequence length="138" mass="16066">NKVQFQKGDCYMMIDLGAWTADMVYHEITGSFEVMEMIASFRRPWGSSYIDQDILKIFDEFFERNIILEIDGTNNIQIPSEFYNFTKNKIKELKVSISNCKYHNESGFDSVNIYIFLLFFLSSKILGIIANANMALKK</sequence>
<feature type="transmembrane region" description="Helical" evidence="1">
    <location>
        <begin position="113"/>
        <end position="136"/>
    </location>
</feature>
<dbReference type="EMBL" id="ASPP01029565">
    <property type="protein sequence ID" value="ETO04288.1"/>
    <property type="molecule type" value="Genomic_DNA"/>
</dbReference>